<gene>
    <name evidence="10" type="ORF">THOM_1831</name>
</gene>
<dbReference type="InterPro" id="IPR048723">
    <property type="entry name" value="OB_PRS7"/>
</dbReference>
<sequence length="415" mass="47150">MSTNDRELELGKDADEFLYYGQNYYTDEIQKIEKLINETFDRVNVKLGTKEAETGLAPPTTWDLEGDRKRTENDHTLQVARVCKVLVNEQNEDCYMVNLRQMAKFIVGRGHEVDKTLIEEGMRVGVDRMKYQIILPLPRKIDASVTLMQVEEKPNVTYEDIGGCKEEIEKIKEVVEAPLLNPEKFVNLGIDPPKGVLLYGPPGTGKTLLAKAVANRTNACFIRVIGSELIQKYVGEGARMVREIFELGRRKKACVIFFDEVDAFGGTRYAESDDNEVQRTMLELINQLDGFDNRGNIKVIMATNRPDTLDPALLRPGRLDRKVEFSLPDLEGRVKILKIHTRVMSVEKNIRYELIARLCPNATGAELRSVCTEAGMFAIRERRKAATEKDFLNAVEKVIQGYAKFSATPRYLTYN</sequence>
<dbReference type="InterPro" id="IPR041569">
    <property type="entry name" value="AAA_lid_3"/>
</dbReference>
<dbReference type="GO" id="GO:0016887">
    <property type="term" value="F:ATP hydrolysis activity"/>
    <property type="evidence" value="ECO:0007669"/>
    <property type="project" value="InterPro"/>
</dbReference>
<dbReference type="Gene3D" id="1.10.8.60">
    <property type="match status" value="1"/>
</dbReference>
<dbReference type="Gene3D" id="3.40.50.300">
    <property type="entry name" value="P-loop containing nucleotide triphosphate hydrolases"/>
    <property type="match status" value="1"/>
</dbReference>
<dbReference type="PROSITE" id="PS00674">
    <property type="entry name" value="AAA"/>
    <property type="match status" value="1"/>
</dbReference>
<dbReference type="FunCoup" id="L7JUS1">
    <property type="interactions" value="202"/>
</dbReference>
<dbReference type="InterPro" id="IPR003960">
    <property type="entry name" value="ATPase_AAA_CS"/>
</dbReference>
<keyword evidence="3" id="KW-0963">Cytoplasm</keyword>
<dbReference type="Pfam" id="PF00004">
    <property type="entry name" value="AAA"/>
    <property type="match status" value="1"/>
</dbReference>
<evidence type="ECO:0000256" key="2">
    <source>
        <dbReference type="ARBA" id="ARBA00006914"/>
    </source>
</evidence>
<dbReference type="GO" id="GO:0005524">
    <property type="term" value="F:ATP binding"/>
    <property type="evidence" value="ECO:0007669"/>
    <property type="project" value="UniProtKB-KW"/>
</dbReference>
<dbReference type="AlphaFoldDB" id="L7JUS1"/>
<dbReference type="GO" id="GO:0005737">
    <property type="term" value="C:cytoplasm"/>
    <property type="evidence" value="ECO:0007669"/>
    <property type="project" value="UniProtKB-SubCell"/>
</dbReference>
<feature type="domain" description="AAA+ ATPase" evidence="9">
    <location>
        <begin position="192"/>
        <end position="329"/>
    </location>
</feature>
<evidence type="ECO:0000256" key="7">
    <source>
        <dbReference type="ARBA" id="ARBA00067449"/>
    </source>
</evidence>
<dbReference type="OrthoDB" id="1937997at2759"/>
<evidence type="ECO:0000313" key="10">
    <source>
        <dbReference type="EMBL" id="ELQ75208.1"/>
    </source>
</evidence>
<dbReference type="GO" id="GO:0008540">
    <property type="term" value="C:proteasome regulatory particle, base subcomplex"/>
    <property type="evidence" value="ECO:0007669"/>
    <property type="project" value="EnsemblFungi"/>
</dbReference>
<evidence type="ECO:0000259" key="9">
    <source>
        <dbReference type="SMART" id="SM00382"/>
    </source>
</evidence>
<keyword evidence="10" id="KW-0378">Hydrolase</keyword>
<evidence type="ECO:0000256" key="5">
    <source>
        <dbReference type="ARBA" id="ARBA00022840"/>
    </source>
</evidence>
<keyword evidence="11" id="KW-1185">Reference proteome</keyword>
<dbReference type="InterPro" id="IPR012340">
    <property type="entry name" value="NA-bd_OB-fold"/>
</dbReference>
<reference evidence="10 11" key="1">
    <citation type="journal article" date="2012" name="PLoS Pathog.">
        <title>The genome of the obligate intracellular parasite Trachipleistophora hominis: new insights into microsporidian genome dynamics and reductive evolution.</title>
        <authorList>
            <person name="Heinz E."/>
            <person name="Williams T.A."/>
            <person name="Nakjang S."/>
            <person name="Noel C.J."/>
            <person name="Swan D.C."/>
            <person name="Goldberg A.V."/>
            <person name="Harris S.R."/>
            <person name="Weinmaier T."/>
            <person name="Markert S."/>
            <person name="Becher D."/>
            <person name="Bernhardt J."/>
            <person name="Dagan T."/>
            <person name="Hacker C."/>
            <person name="Lucocq J.M."/>
            <person name="Schweder T."/>
            <person name="Rattei T."/>
            <person name="Hall N."/>
            <person name="Hirt R.P."/>
            <person name="Embley T.M."/>
        </authorList>
    </citation>
    <scope>NUCLEOTIDE SEQUENCE [LARGE SCALE GENOMIC DNA]</scope>
</reference>
<dbReference type="SUPFAM" id="SSF52540">
    <property type="entry name" value="P-loop containing nucleoside triphosphate hydrolases"/>
    <property type="match status" value="1"/>
</dbReference>
<dbReference type="Proteomes" id="UP000011185">
    <property type="component" value="Unassembled WGS sequence"/>
</dbReference>
<dbReference type="InterPro" id="IPR003959">
    <property type="entry name" value="ATPase_AAA_core"/>
</dbReference>
<dbReference type="GO" id="GO:0031625">
    <property type="term" value="F:ubiquitin protein ligase binding"/>
    <property type="evidence" value="ECO:0007669"/>
    <property type="project" value="EnsemblFungi"/>
</dbReference>
<dbReference type="GO" id="GO:0070682">
    <property type="term" value="P:proteasome regulatory particle assembly"/>
    <property type="evidence" value="ECO:0007669"/>
    <property type="project" value="EnsemblFungi"/>
</dbReference>
<dbReference type="STRING" id="72359.L7JUS1"/>
<dbReference type="HOGENOM" id="CLU_000688_6_1_1"/>
<dbReference type="Gene3D" id="2.40.50.140">
    <property type="entry name" value="Nucleic acid-binding proteins"/>
    <property type="match status" value="1"/>
</dbReference>
<dbReference type="OMA" id="RSKYHIE"/>
<dbReference type="Pfam" id="PF21236">
    <property type="entry name" value="OB_PRS7"/>
    <property type="match status" value="1"/>
</dbReference>
<dbReference type="GO" id="GO:0045732">
    <property type="term" value="P:positive regulation of protein catabolic process"/>
    <property type="evidence" value="ECO:0007669"/>
    <property type="project" value="EnsemblFungi"/>
</dbReference>
<dbReference type="CDD" id="cd19502">
    <property type="entry name" value="RecA-like_PAN_like"/>
    <property type="match status" value="1"/>
</dbReference>
<evidence type="ECO:0000256" key="8">
    <source>
        <dbReference type="RuleBase" id="RU003651"/>
    </source>
</evidence>
<dbReference type="InterPro" id="IPR027417">
    <property type="entry name" value="P-loop_NTPase"/>
</dbReference>
<dbReference type="GO" id="GO:0045899">
    <property type="term" value="P:positive regulation of RNA polymerase II transcription preinitiation complex assembly"/>
    <property type="evidence" value="ECO:0007669"/>
    <property type="project" value="EnsemblFungi"/>
</dbReference>
<keyword evidence="4 8" id="KW-0547">Nucleotide-binding</keyword>
<comment type="subcellular location">
    <subcellularLocation>
        <location evidence="1">Cytoplasm</location>
    </subcellularLocation>
</comment>
<protein>
    <recommendedName>
        <fullName evidence="7">26S proteasome regulatory subunit 7 homolog</fullName>
    </recommendedName>
</protein>
<dbReference type="InterPro" id="IPR050221">
    <property type="entry name" value="26S_Proteasome_ATPase"/>
</dbReference>
<evidence type="ECO:0000256" key="6">
    <source>
        <dbReference type="ARBA" id="ARBA00022942"/>
    </source>
</evidence>
<accession>L7JUS1</accession>
<organism evidence="10 11">
    <name type="scientific">Trachipleistophora hominis</name>
    <name type="common">Microsporidian parasite</name>
    <dbReference type="NCBI Taxonomy" id="72359"/>
    <lineage>
        <taxon>Eukaryota</taxon>
        <taxon>Fungi</taxon>
        <taxon>Fungi incertae sedis</taxon>
        <taxon>Microsporidia</taxon>
        <taxon>Pleistophoridae</taxon>
        <taxon>Trachipleistophora</taxon>
    </lineage>
</organism>
<dbReference type="EMBL" id="JH993981">
    <property type="protein sequence ID" value="ELQ75208.1"/>
    <property type="molecule type" value="Genomic_DNA"/>
</dbReference>
<keyword evidence="5 8" id="KW-0067">ATP-binding</keyword>
<dbReference type="PANTHER" id="PTHR23073">
    <property type="entry name" value="26S PROTEASOME REGULATORY SUBUNIT"/>
    <property type="match status" value="1"/>
</dbReference>
<dbReference type="InParanoid" id="L7JUS1"/>
<keyword evidence="6 10" id="KW-0647">Proteasome</keyword>
<evidence type="ECO:0000313" key="11">
    <source>
        <dbReference type="Proteomes" id="UP000011185"/>
    </source>
</evidence>
<dbReference type="FunFam" id="3.40.50.300:FF:000027">
    <property type="entry name" value="26S protease regulatory subunit 7"/>
    <property type="match status" value="1"/>
</dbReference>
<dbReference type="InterPro" id="IPR003593">
    <property type="entry name" value="AAA+_ATPase"/>
</dbReference>
<name>L7JUS1_TRAHO</name>
<dbReference type="FunFam" id="1.10.8.60:FF:000005">
    <property type="entry name" value="26S protease regulatory subunit 7"/>
    <property type="match status" value="1"/>
</dbReference>
<dbReference type="GO" id="GO:0043161">
    <property type="term" value="P:proteasome-mediated ubiquitin-dependent protein catabolic process"/>
    <property type="evidence" value="ECO:0007669"/>
    <property type="project" value="EnsemblFungi"/>
</dbReference>
<proteinExistence type="inferred from homology"/>
<evidence type="ECO:0000256" key="4">
    <source>
        <dbReference type="ARBA" id="ARBA00022741"/>
    </source>
</evidence>
<dbReference type="VEuPathDB" id="MicrosporidiaDB:THOM_1831"/>
<dbReference type="Pfam" id="PF17862">
    <property type="entry name" value="AAA_lid_3"/>
    <property type="match status" value="1"/>
</dbReference>
<dbReference type="SMART" id="SM00382">
    <property type="entry name" value="AAA"/>
    <property type="match status" value="1"/>
</dbReference>
<evidence type="ECO:0000256" key="3">
    <source>
        <dbReference type="ARBA" id="ARBA00022490"/>
    </source>
</evidence>
<comment type="similarity">
    <text evidence="2 8">Belongs to the AAA ATPase family.</text>
</comment>
<evidence type="ECO:0000256" key="1">
    <source>
        <dbReference type="ARBA" id="ARBA00004496"/>
    </source>
</evidence>